<dbReference type="Proteomes" id="UP000198412">
    <property type="component" value="Unassembled WGS sequence"/>
</dbReference>
<dbReference type="InterPro" id="IPR046947">
    <property type="entry name" value="LytR-like"/>
</dbReference>
<dbReference type="PROSITE" id="PS50930">
    <property type="entry name" value="HTH_LYTTR"/>
    <property type="match status" value="1"/>
</dbReference>
<evidence type="ECO:0000313" key="5">
    <source>
        <dbReference type="Proteomes" id="UP000198412"/>
    </source>
</evidence>
<gene>
    <name evidence="4" type="ORF">SAMN04488111_3339</name>
</gene>
<reference evidence="5" key="1">
    <citation type="submission" date="2017-06" db="EMBL/GenBank/DDBJ databases">
        <authorList>
            <person name="Varghese N."/>
            <person name="Submissions S."/>
        </authorList>
    </citation>
    <scope>NUCLEOTIDE SEQUENCE [LARGE SCALE GENOMIC DNA]</scope>
    <source>
        <strain evidence="5">DSM 27993</strain>
    </source>
</reference>
<dbReference type="PANTHER" id="PTHR37299:SF1">
    <property type="entry name" value="STAGE 0 SPORULATION PROTEIN A HOMOLOG"/>
    <property type="match status" value="1"/>
</dbReference>
<dbReference type="SMART" id="SM00850">
    <property type="entry name" value="LytTR"/>
    <property type="match status" value="1"/>
</dbReference>
<organism evidence="4 5">
    <name type="scientific">Lutibacter flavus</name>
    <dbReference type="NCBI Taxonomy" id="691689"/>
    <lineage>
        <taxon>Bacteria</taxon>
        <taxon>Pseudomonadati</taxon>
        <taxon>Bacteroidota</taxon>
        <taxon>Flavobacteriia</taxon>
        <taxon>Flavobacteriales</taxon>
        <taxon>Flavobacteriaceae</taxon>
        <taxon>Lutibacter</taxon>
    </lineage>
</organism>
<dbReference type="PROSITE" id="PS50110">
    <property type="entry name" value="RESPONSE_REGULATORY"/>
    <property type="match status" value="1"/>
</dbReference>
<dbReference type="AlphaFoldDB" id="A0A238ZID3"/>
<keyword evidence="1" id="KW-0597">Phosphoprotein</keyword>
<feature type="domain" description="Response regulatory" evidence="2">
    <location>
        <begin position="4"/>
        <end position="117"/>
    </location>
</feature>
<evidence type="ECO:0000313" key="4">
    <source>
        <dbReference type="EMBL" id="SNR83097.1"/>
    </source>
</evidence>
<dbReference type="SMART" id="SM00448">
    <property type="entry name" value="REC"/>
    <property type="match status" value="1"/>
</dbReference>
<dbReference type="SUPFAM" id="SSF52172">
    <property type="entry name" value="CheY-like"/>
    <property type="match status" value="1"/>
</dbReference>
<dbReference type="Gene3D" id="3.40.50.2300">
    <property type="match status" value="1"/>
</dbReference>
<dbReference type="GO" id="GO:0000156">
    <property type="term" value="F:phosphorelay response regulator activity"/>
    <property type="evidence" value="ECO:0007669"/>
    <property type="project" value="InterPro"/>
</dbReference>
<feature type="domain" description="HTH LytTR-type" evidence="3">
    <location>
        <begin position="151"/>
        <end position="255"/>
    </location>
</feature>
<proteinExistence type="predicted"/>
<dbReference type="Pfam" id="PF00072">
    <property type="entry name" value="Response_reg"/>
    <property type="match status" value="1"/>
</dbReference>
<dbReference type="EMBL" id="FZNX01000007">
    <property type="protein sequence ID" value="SNR83097.1"/>
    <property type="molecule type" value="Genomic_DNA"/>
</dbReference>
<dbReference type="InterPro" id="IPR007492">
    <property type="entry name" value="LytTR_DNA-bd_dom"/>
</dbReference>
<evidence type="ECO:0000256" key="1">
    <source>
        <dbReference type="PROSITE-ProRule" id="PRU00169"/>
    </source>
</evidence>
<feature type="modified residue" description="4-aspartylphosphate" evidence="1">
    <location>
        <position position="55"/>
    </location>
</feature>
<dbReference type="Gene3D" id="2.40.50.1020">
    <property type="entry name" value="LytTr DNA-binding domain"/>
    <property type="match status" value="1"/>
</dbReference>
<evidence type="ECO:0000259" key="3">
    <source>
        <dbReference type="PROSITE" id="PS50930"/>
    </source>
</evidence>
<dbReference type="PANTHER" id="PTHR37299">
    <property type="entry name" value="TRANSCRIPTIONAL REGULATOR-RELATED"/>
    <property type="match status" value="1"/>
</dbReference>
<dbReference type="GO" id="GO:0003677">
    <property type="term" value="F:DNA binding"/>
    <property type="evidence" value="ECO:0007669"/>
    <property type="project" value="InterPro"/>
</dbReference>
<accession>A0A238ZID3</accession>
<dbReference type="InterPro" id="IPR011006">
    <property type="entry name" value="CheY-like_superfamily"/>
</dbReference>
<name>A0A238ZID3_9FLAO</name>
<keyword evidence="5" id="KW-1185">Reference proteome</keyword>
<protein>
    <submittedName>
        <fullName evidence="4">Two component transcriptional regulator, LytTR family</fullName>
    </submittedName>
</protein>
<dbReference type="InterPro" id="IPR001789">
    <property type="entry name" value="Sig_transdc_resp-reg_receiver"/>
</dbReference>
<dbReference type="Pfam" id="PF04397">
    <property type="entry name" value="LytTR"/>
    <property type="match status" value="1"/>
</dbReference>
<dbReference type="RefSeq" id="WP_245857059.1">
    <property type="nucleotide sequence ID" value="NZ_FZNX01000007.1"/>
</dbReference>
<sequence length="255" mass="29781">MKINTLIIDDEALARQRLINLVNDVPELELIGECSTGKEAISAINEYEPDVIFLDIQMKDLNGFDVLQKITVNKKPLVVFVTAYNEYALKAFDFFAFDYLLKPYKDERFFKSIENIINFTNNKNYNPFDEKINDLLKYIKITETSNYSQKLPIKLGNKVYFIDLNDIKYIIASGYYAEIITNDKKHLLRESLSNLIESLDPNKFIRIHRSTIINLKEIGELIHSNYGEIDVKMNDKKLFRVSKSYKKMFLTKMGL</sequence>
<evidence type="ECO:0000259" key="2">
    <source>
        <dbReference type="PROSITE" id="PS50110"/>
    </source>
</evidence>